<dbReference type="AlphaFoldDB" id="A0A4R1FPP1"/>
<sequence length="154" mass="17005">MTGDGDGPVTGAAELSFVRFQAARPDRHGRFPGVFGLVNGLWAAGHLSAREVRFRRAGNDWFDENLTNPSDVIPDVYDRALYPGAASWFKSSAVPIIERVEGYLAILDAHAVEWQRLDSTAPGEIIYDDAEQVVVVPSRDNHLLRVPISRYRAG</sequence>
<dbReference type="EMBL" id="SMFR01000006">
    <property type="protein sequence ID" value="TCJ93181.1"/>
    <property type="molecule type" value="Genomic_DNA"/>
</dbReference>
<reference evidence="1 2" key="1">
    <citation type="submission" date="2019-03" db="EMBL/GenBank/DDBJ databases">
        <title>Genomic Encyclopedia of Type Strains, Phase IV (KMG-IV): sequencing the most valuable type-strain genomes for metagenomic binning, comparative biology and taxonomic classification.</title>
        <authorList>
            <person name="Goeker M."/>
        </authorList>
    </citation>
    <scope>NUCLEOTIDE SEQUENCE [LARGE SCALE GENOMIC DNA]</scope>
    <source>
        <strain evidence="1 2">DSM 44684</strain>
    </source>
</reference>
<dbReference type="RefSeq" id="WP_067457425.1">
    <property type="nucleotide sequence ID" value="NZ_SMFR01000006.1"/>
</dbReference>
<comment type="caution">
    <text evidence="1">The sequence shown here is derived from an EMBL/GenBank/DDBJ whole genome shotgun (WGS) entry which is preliminary data.</text>
</comment>
<keyword evidence="2" id="KW-1185">Reference proteome</keyword>
<evidence type="ECO:0000313" key="2">
    <source>
        <dbReference type="Proteomes" id="UP000294856"/>
    </source>
</evidence>
<name>A0A4R1FPP1_9NOCA</name>
<gene>
    <name evidence="1" type="ORF">DFR71_5822</name>
</gene>
<protein>
    <submittedName>
        <fullName evidence="1">Uncharacterized protein</fullName>
    </submittedName>
</protein>
<accession>A0A4R1FPP1</accession>
<proteinExistence type="predicted"/>
<evidence type="ECO:0000313" key="1">
    <source>
        <dbReference type="EMBL" id="TCJ93181.1"/>
    </source>
</evidence>
<organism evidence="1 2">
    <name type="scientific">Nocardia alba</name>
    <dbReference type="NCBI Taxonomy" id="225051"/>
    <lineage>
        <taxon>Bacteria</taxon>
        <taxon>Bacillati</taxon>
        <taxon>Actinomycetota</taxon>
        <taxon>Actinomycetes</taxon>
        <taxon>Mycobacteriales</taxon>
        <taxon>Nocardiaceae</taxon>
        <taxon>Nocardia</taxon>
    </lineage>
</organism>
<dbReference type="STRING" id="1210063.GCA_001612665_05507"/>
<dbReference type="OrthoDB" id="4546670at2"/>
<dbReference type="Proteomes" id="UP000294856">
    <property type="component" value="Unassembled WGS sequence"/>
</dbReference>